<evidence type="ECO:0000256" key="1">
    <source>
        <dbReference type="ARBA" id="ARBA00000085"/>
    </source>
</evidence>
<keyword evidence="10 13" id="KW-1133">Transmembrane helix</keyword>
<feature type="domain" description="Histidine kinase" evidence="15">
    <location>
        <begin position="520"/>
        <end position="625"/>
    </location>
</feature>
<dbReference type="Gene3D" id="6.10.340.10">
    <property type="match status" value="1"/>
</dbReference>
<keyword evidence="9" id="KW-0067">ATP-binding</keyword>
<keyword evidence="11" id="KW-0902">Two-component regulatory system</keyword>
<dbReference type="Pfam" id="PF02518">
    <property type="entry name" value="HATPase_c"/>
    <property type="match status" value="1"/>
</dbReference>
<dbReference type="EMBL" id="BJMM01000002">
    <property type="protein sequence ID" value="GEB47822.1"/>
    <property type="molecule type" value="Genomic_DNA"/>
</dbReference>
<feature type="region of interest" description="Disordered" evidence="12">
    <location>
        <begin position="625"/>
        <end position="847"/>
    </location>
</feature>
<evidence type="ECO:0000256" key="5">
    <source>
        <dbReference type="ARBA" id="ARBA00022679"/>
    </source>
</evidence>
<dbReference type="PANTHER" id="PTHR44936:SF9">
    <property type="entry name" value="SENSOR PROTEIN CREC"/>
    <property type="match status" value="1"/>
</dbReference>
<keyword evidence="4" id="KW-0597">Phosphoprotein</keyword>
<name>A0A4Y3QRK3_STRCI</name>
<feature type="transmembrane region" description="Helical" evidence="13">
    <location>
        <begin position="298"/>
        <end position="321"/>
    </location>
</feature>
<evidence type="ECO:0000256" key="11">
    <source>
        <dbReference type="ARBA" id="ARBA00023012"/>
    </source>
</evidence>
<dbReference type="InterPro" id="IPR013587">
    <property type="entry name" value="Nitrate/nitrite_sensing"/>
</dbReference>
<evidence type="ECO:0000256" key="13">
    <source>
        <dbReference type="SAM" id="Phobius"/>
    </source>
</evidence>
<feature type="signal peptide" evidence="14">
    <location>
        <begin position="1"/>
        <end position="25"/>
    </location>
</feature>
<sequence length="847" mass="88919">MRITPRLVLLVAVPLAVALAFAVRALTPATEQAVEANRLTHLVEVASSASELAHALQNERAAATAYVASHEDDTHFARTAEATDRAAERYRQRRGEVSSPPEGTAAALRRIDRSLEQLPSLRAQVRSGNGSLSSLAFGYRITIAELIAYREGLAQAGGVDPATADRIRAAAAVTEAGENLGQQQAAVTRSFAAGGFTRASHQSFDATRTGYTDALADVYALGPSAWRTWLERSLSGPKALAAQRLEDEAARTTPGSRPDFSPARWHKSSADRLSLLHTVERRIDDDLNGTVTSRRTTLIWWAAGELALVVLTLAGVLFIALRLARAMIRRLRDLRNAAHEVAHRRLPEAMKELSTSRAPGGATPEEIARRAGSPLQTTGRDEIGEVGEAFNAVHHEAVRLAAQQAASHEKFAQTLVGVARRGAVLTGVMAGQLDAVQRDELDPERMRTLFALDHLAIRMERNTNSLLVLGGHGQGRVRTANASCTAVVYAAAQQIERYERVTLGHVEPSIGIAARVVDDVAHLLAELLDNATRFSPPETEVGVAAWHLKDRVVVQIVDEGVGIAPHRRGELNERLATPSDDVGAAARSMGLHVVSRLAARHSIGVELRASSGPGTIAEVTLPGSALAELPPPEQPGGHPALARGTGTSGAPGRDATDSTDSTDPAAGAAGADGGGPADGRASSAPAPAARPQRPLPGGRPVPRRPDRARGADPEHEQTADEAPRPADPAPARSQERVAGISPAGLPVRRRRPTPGRLGARPDEGAGTPGAPGSTANAPGAGDAAGARPAKGPRQRRDSRQVSDVLAAYTQGINRSARASGGGRAAPATDHAAGATDDTDDDTQRSTT</sequence>
<evidence type="ECO:0000256" key="14">
    <source>
        <dbReference type="SAM" id="SignalP"/>
    </source>
</evidence>
<keyword evidence="17" id="KW-1185">Reference proteome</keyword>
<evidence type="ECO:0000256" key="2">
    <source>
        <dbReference type="ARBA" id="ARBA00004370"/>
    </source>
</evidence>
<dbReference type="InterPro" id="IPR050980">
    <property type="entry name" value="2C_sensor_his_kinase"/>
</dbReference>
<keyword evidence="8" id="KW-0418">Kinase</keyword>
<dbReference type="PROSITE" id="PS50109">
    <property type="entry name" value="HIS_KIN"/>
    <property type="match status" value="1"/>
</dbReference>
<feature type="chain" id="PRO_5038421172" description="histidine kinase" evidence="14">
    <location>
        <begin position="26"/>
        <end position="847"/>
    </location>
</feature>
<dbReference type="AlphaFoldDB" id="A0A4Y3QRK3"/>
<keyword evidence="14" id="KW-0732">Signal</keyword>
<dbReference type="EC" id="2.7.13.3" evidence="3"/>
<feature type="compositionally biased region" description="Basic and acidic residues" evidence="12">
    <location>
        <begin position="703"/>
        <end position="724"/>
    </location>
</feature>
<feature type="compositionally biased region" description="Low complexity" evidence="12">
    <location>
        <begin position="678"/>
        <end position="692"/>
    </location>
</feature>
<evidence type="ECO:0000256" key="7">
    <source>
        <dbReference type="ARBA" id="ARBA00022741"/>
    </source>
</evidence>
<feature type="compositionally biased region" description="Low complexity" evidence="12">
    <location>
        <begin position="814"/>
        <end position="835"/>
    </location>
</feature>
<dbReference type="SUPFAM" id="SSF55874">
    <property type="entry name" value="ATPase domain of HSP90 chaperone/DNA topoisomerase II/histidine kinase"/>
    <property type="match status" value="1"/>
</dbReference>
<feature type="compositionally biased region" description="Low complexity" evidence="12">
    <location>
        <begin position="658"/>
        <end position="669"/>
    </location>
</feature>
<dbReference type="PANTHER" id="PTHR44936">
    <property type="entry name" value="SENSOR PROTEIN CREC"/>
    <property type="match status" value="1"/>
</dbReference>
<dbReference type="SMART" id="SM00387">
    <property type="entry name" value="HATPase_c"/>
    <property type="match status" value="1"/>
</dbReference>
<dbReference type="Pfam" id="PF00672">
    <property type="entry name" value="HAMP"/>
    <property type="match status" value="1"/>
</dbReference>
<dbReference type="GO" id="GO:0005524">
    <property type="term" value="F:ATP binding"/>
    <property type="evidence" value="ECO:0007669"/>
    <property type="project" value="UniProtKB-KW"/>
</dbReference>
<dbReference type="InterPro" id="IPR003594">
    <property type="entry name" value="HATPase_dom"/>
</dbReference>
<evidence type="ECO:0000313" key="16">
    <source>
        <dbReference type="EMBL" id="GEB47822.1"/>
    </source>
</evidence>
<keyword evidence="13" id="KW-0472">Membrane</keyword>
<dbReference type="SMART" id="SM00304">
    <property type="entry name" value="HAMP"/>
    <property type="match status" value="1"/>
</dbReference>
<proteinExistence type="predicted"/>
<dbReference type="Proteomes" id="UP000319210">
    <property type="component" value="Unassembled WGS sequence"/>
</dbReference>
<keyword evidence="7" id="KW-0547">Nucleotide-binding</keyword>
<evidence type="ECO:0000256" key="10">
    <source>
        <dbReference type="ARBA" id="ARBA00022989"/>
    </source>
</evidence>
<dbReference type="Gene3D" id="3.30.565.10">
    <property type="entry name" value="Histidine kinase-like ATPase, C-terminal domain"/>
    <property type="match status" value="1"/>
</dbReference>
<gene>
    <name evidence="16" type="ORF">SCA03_03730</name>
</gene>
<evidence type="ECO:0000256" key="8">
    <source>
        <dbReference type="ARBA" id="ARBA00022777"/>
    </source>
</evidence>
<dbReference type="RefSeq" id="WP_086815257.1">
    <property type="nucleotide sequence ID" value="NZ_BJMM01000002.1"/>
</dbReference>
<evidence type="ECO:0000256" key="4">
    <source>
        <dbReference type="ARBA" id="ARBA00022553"/>
    </source>
</evidence>
<keyword evidence="6 13" id="KW-0812">Transmembrane</keyword>
<evidence type="ECO:0000256" key="6">
    <source>
        <dbReference type="ARBA" id="ARBA00022692"/>
    </source>
</evidence>
<evidence type="ECO:0000256" key="9">
    <source>
        <dbReference type="ARBA" id="ARBA00022840"/>
    </source>
</evidence>
<dbReference type="InterPro" id="IPR036890">
    <property type="entry name" value="HATPase_C_sf"/>
</dbReference>
<keyword evidence="5" id="KW-0808">Transferase</keyword>
<comment type="caution">
    <text evidence="16">The sequence shown here is derived from an EMBL/GenBank/DDBJ whole genome shotgun (WGS) entry which is preliminary data.</text>
</comment>
<accession>A0A4Y3QRK3</accession>
<protein>
    <recommendedName>
        <fullName evidence="3">histidine kinase</fullName>
        <ecNumber evidence="3">2.7.13.3</ecNumber>
    </recommendedName>
</protein>
<dbReference type="InterPro" id="IPR005467">
    <property type="entry name" value="His_kinase_dom"/>
</dbReference>
<dbReference type="Pfam" id="PF08376">
    <property type="entry name" value="NIT"/>
    <property type="match status" value="1"/>
</dbReference>
<dbReference type="GO" id="GO:0000160">
    <property type="term" value="P:phosphorelay signal transduction system"/>
    <property type="evidence" value="ECO:0007669"/>
    <property type="project" value="UniProtKB-KW"/>
</dbReference>
<comment type="catalytic activity">
    <reaction evidence="1">
        <text>ATP + protein L-histidine = ADP + protein N-phospho-L-histidine.</text>
        <dbReference type="EC" id="2.7.13.3"/>
    </reaction>
</comment>
<organism evidence="16 17">
    <name type="scientific">Streptomyces cacaoi</name>
    <dbReference type="NCBI Taxonomy" id="1898"/>
    <lineage>
        <taxon>Bacteria</taxon>
        <taxon>Bacillati</taxon>
        <taxon>Actinomycetota</taxon>
        <taxon>Actinomycetes</taxon>
        <taxon>Kitasatosporales</taxon>
        <taxon>Streptomycetaceae</taxon>
        <taxon>Streptomyces</taxon>
    </lineage>
</organism>
<evidence type="ECO:0000313" key="17">
    <source>
        <dbReference type="Proteomes" id="UP000319210"/>
    </source>
</evidence>
<dbReference type="GO" id="GO:0016020">
    <property type="term" value="C:membrane"/>
    <property type="evidence" value="ECO:0007669"/>
    <property type="project" value="UniProtKB-SubCell"/>
</dbReference>
<evidence type="ECO:0000256" key="3">
    <source>
        <dbReference type="ARBA" id="ARBA00012438"/>
    </source>
</evidence>
<feature type="compositionally biased region" description="Low complexity" evidence="12">
    <location>
        <begin position="764"/>
        <end position="791"/>
    </location>
</feature>
<dbReference type="InterPro" id="IPR003660">
    <property type="entry name" value="HAMP_dom"/>
</dbReference>
<reference evidence="16 17" key="1">
    <citation type="submission" date="2019-06" db="EMBL/GenBank/DDBJ databases">
        <title>Whole genome shotgun sequence of Streptomyces cacaoi subsp. cacaoi NBRC 12748.</title>
        <authorList>
            <person name="Hosoyama A."/>
            <person name="Uohara A."/>
            <person name="Ohji S."/>
            <person name="Ichikawa N."/>
        </authorList>
    </citation>
    <scope>NUCLEOTIDE SEQUENCE [LARGE SCALE GENOMIC DNA]</scope>
    <source>
        <strain evidence="16 17">NBRC 12748</strain>
    </source>
</reference>
<evidence type="ECO:0000256" key="12">
    <source>
        <dbReference type="SAM" id="MobiDB-lite"/>
    </source>
</evidence>
<evidence type="ECO:0000259" key="15">
    <source>
        <dbReference type="PROSITE" id="PS50109"/>
    </source>
</evidence>
<comment type="subcellular location">
    <subcellularLocation>
        <location evidence="2">Membrane</location>
    </subcellularLocation>
</comment>
<dbReference type="GO" id="GO:0004673">
    <property type="term" value="F:protein histidine kinase activity"/>
    <property type="evidence" value="ECO:0007669"/>
    <property type="project" value="UniProtKB-EC"/>
</dbReference>